<accession>A0ABQ0LR65</accession>
<organism evidence="2 3">
    <name type="scientific">Mycena chlorophos</name>
    <name type="common">Agaric fungus</name>
    <name type="synonym">Agaricus chlorophos</name>
    <dbReference type="NCBI Taxonomy" id="658473"/>
    <lineage>
        <taxon>Eukaryota</taxon>
        <taxon>Fungi</taxon>
        <taxon>Dikarya</taxon>
        <taxon>Basidiomycota</taxon>
        <taxon>Agaricomycotina</taxon>
        <taxon>Agaricomycetes</taxon>
        <taxon>Agaricomycetidae</taxon>
        <taxon>Agaricales</taxon>
        <taxon>Marasmiineae</taxon>
        <taxon>Mycenaceae</taxon>
        <taxon>Mycena</taxon>
    </lineage>
</organism>
<evidence type="ECO:0000313" key="2">
    <source>
        <dbReference type="EMBL" id="GAT53608.1"/>
    </source>
</evidence>
<protein>
    <submittedName>
        <fullName evidence="2">Uncharacterized protein</fullName>
    </submittedName>
</protein>
<keyword evidence="3" id="KW-1185">Reference proteome</keyword>
<reference evidence="2" key="1">
    <citation type="submission" date="2014-09" db="EMBL/GenBank/DDBJ databases">
        <title>Genome sequence of the luminous mushroom Mycena chlorophos for searching fungal bioluminescence genes.</title>
        <authorList>
            <person name="Tanaka Y."/>
            <person name="Kasuga D."/>
            <person name="Oba Y."/>
            <person name="Hase S."/>
            <person name="Sato K."/>
            <person name="Oba Y."/>
            <person name="Sakakibara Y."/>
        </authorList>
    </citation>
    <scope>NUCLEOTIDE SEQUENCE</scope>
</reference>
<sequence>MRAPARVRESCAAHFAELEADRRHQLYVVLASHHIHVRGVGTHDEPIRHTNTPRVTLEPEITHSPSRSTTCREAPLPAQHRTCSWHHCPLRAWYRQETVLVHVGFGSTTVVRQSTSLSLEPRERRVAVLANANVANGPAASFAALEFGAVNAARPGTTVSVAVSSSPAEHALCLYRLVPSAVGPAELGGHVGWPEIGRRTARRGVLWISSNSPYSRRQATVPSRDKDNGAGRLLRAHPSHPRHHHASGRLRLCAFGASPSGSSTGYHQEKVDTAATSISRTTMERRIRCPLLTPCWPRRSSTGTTV</sequence>
<name>A0ABQ0LR65_MYCCL</name>
<feature type="compositionally biased region" description="Basic residues" evidence="1">
    <location>
        <begin position="234"/>
        <end position="246"/>
    </location>
</feature>
<evidence type="ECO:0000256" key="1">
    <source>
        <dbReference type="SAM" id="MobiDB-lite"/>
    </source>
</evidence>
<feature type="region of interest" description="Disordered" evidence="1">
    <location>
        <begin position="216"/>
        <end position="246"/>
    </location>
</feature>
<dbReference type="Proteomes" id="UP000815677">
    <property type="component" value="Unassembled WGS sequence"/>
</dbReference>
<evidence type="ECO:0000313" key="3">
    <source>
        <dbReference type="Proteomes" id="UP000815677"/>
    </source>
</evidence>
<proteinExistence type="predicted"/>
<dbReference type="EMBL" id="DF848412">
    <property type="protein sequence ID" value="GAT53608.1"/>
    <property type="molecule type" value="Genomic_DNA"/>
</dbReference>
<gene>
    <name evidence="2" type="ORF">MCHLO_10547</name>
</gene>